<organism evidence="3 4">
    <name type="scientific">Siphonobacter aquaeclarae</name>
    <dbReference type="NCBI Taxonomy" id="563176"/>
    <lineage>
        <taxon>Bacteria</taxon>
        <taxon>Pseudomonadati</taxon>
        <taxon>Bacteroidota</taxon>
        <taxon>Cytophagia</taxon>
        <taxon>Cytophagales</taxon>
        <taxon>Cytophagaceae</taxon>
        <taxon>Siphonobacter</taxon>
    </lineage>
</organism>
<name>A0A1G9HT55_9BACT</name>
<dbReference type="Proteomes" id="UP000198901">
    <property type="component" value="Unassembled WGS sequence"/>
</dbReference>
<reference evidence="3 4" key="1">
    <citation type="submission" date="2016-10" db="EMBL/GenBank/DDBJ databases">
        <authorList>
            <person name="de Groot N.N."/>
        </authorList>
    </citation>
    <scope>NUCLEOTIDE SEQUENCE [LARGE SCALE GENOMIC DNA]</scope>
    <source>
        <strain evidence="3 4">DSM 21668</strain>
    </source>
</reference>
<sequence length="329" mass="37909">MSTPLAVTQELLFRYFAGNATTFEKQQIDTWMREEANRESFYACLDVYEHRHHQFQADAGEALERHRERIRNNGVVPAPVFRRRFPWKLTSVAAAVALVATGFLFREKLLFRKYTTGFGETRRLTLSDGSRVILNANSELKEPRFALGDTARRVYLSGEADFSVVHTPDDRRLVVKTVDGMEVVVLGTEFTVYDRHHSSRVVLRQGKVELRYREGTSFRKVILRPGELVRVKPKQELVRVERTPAPEKYRAWSEDRFVFEETSLREIVGLFEDNYGVTLEIRDPELADWTISGSFTAHNGQELLELLVEASSLKFTQTGNHILITKPTK</sequence>
<evidence type="ECO:0000313" key="4">
    <source>
        <dbReference type="Proteomes" id="UP000198901"/>
    </source>
</evidence>
<proteinExistence type="predicted"/>
<dbReference type="STRING" id="563176.SAMN04488090_0191"/>
<dbReference type="Gene3D" id="2.60.120.1440">
    <property type="match status" value="1"/>
</dbReference>
<dbReference type="PANTHER" id="PTHR30273:SF2">
    <property type="entry name" value="PROTEIN FECR"/>
    <property type="match status" value="1"/>
</dbReference>
<evidence type="ECO:0000259" key="2">
    <source>
        <dbReference type="Pfam" id="PF16344"/>
    </source>
</evidence>
<dbReference type="PANTHER" id="PTHR30273">
    <property type="entry name" value="PERIPLASMIC SIGNAL SENSOR AND SIGMA FACTOR ACTIVATOR FECR-RELATED"/>
    <property type="match status" value="1"/>
</dbReference>
<evidence type="ECO:0000313" key="3">
    <source>
        <dbReference type="EMBL" id="SDL16015.1"/>
    </source>
</evidence>
<dbReference type="InterPro" id="IPR032508">
    <property type="entry name" value="FecR_C"/>
</dbReference>
<dbReference type="Pfam" id="PF16344">
    <property type="entry name" value="FecR_C"/>
    <property type="match status" value="1"/>
</dbReference>
<dbReference type="AlphaFoldDB" id="A0A1G9HT55"/>
<dbReference type="InterPro" id="IPR012373">
    <property type="entry name" value="Ferrdict_sens_TM"/>
</dbReference>
<dbReference type="OrthoDB" id="1523489at2"/>
<gene>
    <name evidence="3" type="ORF">SAMN04488090_0191</name>
</gene>
<dbReference type="Pfam" id="PF04773">
    <property type="entry name" value="FecR"/>
    <property type="match status" value="1"/>
</dbReference>
<keyword evidence="4" id="KW-1185">Reference proteome</keyword>
<protein>
    <submittedName>
        <fullName evidence="3">FecR family protein</fullName>
    </submittedName>
</protein>
<dbReference type="RefSeq" id="WP_093196594.1">
    <property type="nucleotide sequence ID" value="NZ_FNGS01000001.1"/>
</dbReference>
<dbReference type="PIRSF" id="PIRSF018266">
    <property type="entry name" value="FecR"/>
    <property type="match status" value="1"/>
</dbReference>
<accession>A0A1G9HT55</accession>
<evidence type="ECO:0000259" key="1">
    <source>
        <dbReference type="Pfam" id="PF04773"/>
    </source>
</evidence>
<feature type="domain" description="Protein FecR C-terminal" evidence="2">
    <location>
        <begin position="256"/>
        <end position="324"/>
    </location>
</feature>
<dbReference type="InterPro" id="IPR006860">
    <property type="entry name" value="FecR"/>
</dbReference>
<dbReference type="EMBL" id="FNGS01000001">
    <property type="protein sequence ID" value="SDL16015.1"/>
    <property type="molecule type" value="Genomic_DNA"/>
</dbReference>
<dbReference type="GO" id="GO:0016989">
    <property type="term" value="F:sigma factor antagonist activity"/>
    <property type="evidence" value="ECO:0007669"/>
    <property type="project" value="TreeGrafter"/>
</dbReference>
<dbReference type="Gene3D" id="3.55.50.30">
    <property type="match status" value="1"/>
</dbReference>
<feature type="domain" description="FecR protein" evidence="1">
    <location>
        <begin position="113"/>
        <end position="209"/>
    </location>
</feature>